<proteinExistence type="predicted"/>
<accession>A0ABD1F2P0</accession>
<dbReference type="EMBL" id="JBDJPC010000003">
    <property type="protein sequence ID" value="KAL1509499.1"/>
    <property type="molecule type" value="Genomic_DNA"/>
</dbReference>
<name>A0ABD1F2P0_HYPHA</name>
<comment type="caution">
    <text evidence="1">The sequence shown here is derived from an EMBL/GenBank/DDBJ whole genome shotgun (WGS) entry which is preliminary data.</text>
</comment>
<gene>
    <name evidence="1" type="ORF">ABEB36_004218</name>
</gene>
<dbReference type="Proteomes" id="UP001566132">
    <property type="component" value="Unassembled WGS sequence"/>
</dbReference>
<reference evidence="1 2" key="1">
    <citation type="submission" date="2024-05" db="EMBL/GenBank/DDBJ databases">
        <title>Genetic variation in Jamaican populations of the coffee berry borer (Hypothenemus hampei).</title>
        <authorList>
            <person name="Errbii M."/>
            <person name="Myrie A."/>
        </authorList>
    </citation>
    <scope>NUCLEOTIDE SEQUENCE [LARGE SCALE GENOMIC DNA]</scope>
    <source>
        <strain evidence="1">JA-Hopewell-2020-01-JO</strain>
        <tissue evidence="1">Whole body</tissue>
    </source>
</reference>
<evidence type="ECO:0000313" key="1">
    <source>
        <dbReference type="EMBL" id="KAL1509499.1"/>
    </source>
</evidence>
<protein>
    <submittedName>
        <fullName evidence="1">Uncharacterized protein</fullName>
    </submittedName>
</protein>
<keyword evidence="2" id="KW-1185">Reference proteome</keyword>
<organism evidence="1 2">
    <name type="scientific">Hypothenemus hampei</name>
    <name type="common">Coffee berry borer</name>
    <dbReference type="NCBI Taxonomy" id="57062"/>
    <lineage>
        <taxon>Eukaryota</taxon>
        <taxon>Metazoa</taxon>
        <taxon>Ecdysozoa</taxon>
        <taxon>Arthropoda</taxon>
        <taxon>Hexapoda</taxon>
        <taxon>Insecta</taxon>
        <taxon>Pterygota</taxon>
        <taxon>Neoptera</taxon>
        <taxon>Endopterygota</taxon>
        <taxon>Coleoptera</taxon>
        <taxon>Polyphaga</taxon>
        <taxon>Cucujiformia</taxon>
        <taxon>Curculionidae</taxon>
        <taxon>Scolytinae</taxon>
        <taxon>Hypothenemus</taxon>
    </lineage>
</organism>
<evidence type="ECO:0000313" key="2">
    <source>
        <dbReference type="Proteomes" id="UP001566132"/>
    </source>
</evidence>
<sequence length="118" mass="13466">MFGKVLNFLINGVSYLPRLWISHGKVTVSPVTTLKVLPLDTNRGIGGLLNIVPETGKIDVQIEETVRSKLIGLHDHFGNQYKRAFSMLLERSQVRIDLYKHIVHHRPHWLLSDNSCVQ</sequence>
<dbReference type="AlphaFoldDB" id="A0ABD1F2P0"/>